<evidence type="ECO:0000313" key="2">
    <source>
        <dbReference type="Proteomes" id="UP000501690"/>
    </source>
</evidence>
<dbReference type="EMBL" id="CP039348">
    <property type="protein sequence ID" value="QCD89555.1"/>
    <property type="molecule type" value="Genomic_DNA"/>
</dbReference>
<keyword evidence="2" id="KW-1185">Reference proteome</keyword>
<evidence type="ECO:0000313" key="1">
    <source>
        <dbReference type="EMBL" id="QCD89555.1"/>
    </source>
</evidence>
<dbReference type="AlphaFoldDB" id="A0A4D6LMI2"/>
<accession>A0A4D6LMI2</accession>
<protein>
    <submittedName>
        <fullName evidence="1">Uncharacterized protein</fullName>
    </submittedName>
</protein>
<gene>
    <name evidence="1" type="ORF">DEO72_LG4g501</name>
</gene>
<name>A0A4D6LMI2_VIGUN</name>
<dbReference type="Proteomes" id="UP000501690">
    <property type="component" value="Linkage Group LG4"/>
</dbReference>
<sequence length="201" mass="22223">MGIGLRSRDAMAVSYTQLDVYKRQAVSACAKVTWVDVVAAETSEGLGSWLLWKYGDRFAFQRCNGGRARRIAAAGDGGATVKVLSMVHQWWLRQHDNLEKTMCYSNGRVQRWTAMSMAGLASSMAACGAREEVDGSAVIAGVKGGRCGMVREREEEKKLGSPYLLVCGDDRIRNIREQMMLQVDLVRHRAEARLDLGEGFS</sequence>
<reference evidence="1 2" key="1">
    <citation type="submission" date="2019-04" db="EMBL/GenBank/DDBJ databases">
        <title>An improved genome assembly and genetic linkage map for asparagus bean, Vigna unguiculata ssp. sesquipedialis.</title>
        <authorList>
            <person name="Xia Q."/>
            <person name="Zhang R."/>
            <person name="Dong Y."/>
        </authorList>
    </citation>
    <scope>NUCLEOTIDE SEQUENCE [LARGE SCALE GENOMIC DNA]</scope>
    <source>
        <tissue evidence="1">Leaf</tissue>
    </source>
</reference>
<proteinExistence type="predicted"/>
<organism evidence="1 2">
    <name type="scientific">Vigna unguiculata</name>
    <name type="common">Cowpea</name>
    <dbReference type="NCBI Taxonomy" id="3917"/>
    <lineage>
        <taxon>Eukaryota</taxon>
        <taxon>Viridiplantae</taxon>
        <taxon>Streptophyta</taxon>
        <taxon>Embryophyta</taxon>
        <taxon>Tracheophyta</taxon>
        <taxon>Spermatophyta</taxon>
        <taxon>Magnoliopsida</taxon>
        <taxon>eudicotyledons</taxon>
        <taxon>Gunneridae</taxon>
        <taxon>Pentapetalae</taxon>
        <taxon>rosids</taxon>
        <taxon>fabids</taxon>
        <taxon>Fabales</taxon>
        <taxon>Fabaceae</taxon>
        <taxon>Papilionoideae</taxon>
        <taxon>50 kb inversion clade</taxon>
        <taxon>NPAAA clade</taxon>
        <taxon>indigoferoid/millettioid clade</taxon>
        <taxon>Phaseoleae</taxon>
        <taxon>Vigna</taxon>
    </lineage>
</organism>